<dbReference type="EMBL" id="LAZR01010316">
    <property type="protein sequence ID" value="KKM67624.1"/>
    <property type="molecule type" value="Genomic_DNA"/>
</dbReference>
<organism evidence="1">
    <name type="scientific">marine sediment metagenome</name>
    <dbReference type="NCBI Taxonomy" id="412755"/>
    <lineage>
        <taxon>unclassified sequences</taxon>
        <taxon>metagenomes</taxon>
        <taxon>ecological metagenomes</taxon>
    </lineage>
</organism>
<feature type="non-terminal residue" evidence="1">
    <location>
        <position position="1"/>
    </location>
</feature>
<reference evidence="1" key="1">
    <citation type="journal article" date="2015" name="Nature">
        <title>Complex archaea that bridge the gap between prokaryotes and eukaryotes.</title>
        <authorList>
            <person name="Spang A."/>
            <person name="Saw J.H."/>
            <person name="Jorgensen S.L."/>
            <person name="Zaremba-Niedzwiedzka K."/>
            <person name="Martijn J."/>
            <person name="Lind A.E."/>
            <person name="van Eijk R."/>
            <person name="Schleper C."/>
            <person name="Guy L."/>
            <person name="Ettema T.J."/>
        </authorList>
    </citation>
    <scope>NUCLEOTIDE SEQUENCE</scope>
</reference>
<protein>
    <submittedName>
        <fullName evidence="1">Uncharacterized protein</fullName>
    </submittedName>
</protein>
<comment type="caution">
    <text evidence="1">The sequence shown here is derived from an EMBL/GenBank/DDBJ whole genome shotgun (WGS) entry which is preliminary data.</text>
</comment>
<dbReference type="AlphaFoldDB" id="A0A0F9JCU5"/>
<proteinExistence type="predicted"/>
<accession>A0A0F9JCU5</accession>
<gene>
    <name evidence="1" type="ORF">LCGC14_1469280</name>
</gene>
<evidence type="ECO:0000313" key="1">
    <source>
        <dbReference type="EMBL" id="KKM67624.1"/>
    </source>
</evidence>
<sequence length="26" mass="2765">VGSSEALTHTINKLGLSQYLTTESKS</sequence>
<name>A0A0F9JCU5_9ZZZZ</name>